<dbReference type="InterPro" id="IPR050295">
    <property type="entry name" value="Plant_2OG-oxidoreductases"/>
</dbReference>
<dbReference type="InterPro" id="IPR027443">
    <property type="entry name" value="IPNS-like_sf"/>
</dbReference>
<dbReference type="EMBL" id="CAMGYJ010000005">
    <property type="protein sequence ID" value="CAI0425357.1"/>
    <property type="molecule type" value="Genomic_DNA"/>
</dbReference>
<gene>
    <name evidence="7" type="ORF">LITE_LOCUS20357</name>
</gene>
<dbReference type="Pfam" id="PF14226">
    <property type="entry name" value="DIOX_N"/>
    <property type="match status" value="1"/>
</dbReference>
<keyword evidence="2 5" id="KW-0479">Metal-binding</keyword>
<name>A0AAV0KUP1_9ROSI</name>
<evidence type="ECO:0000313" key="7">
    <source>
        <dbReference type="EMBL" id="CAI0425357.1"/>
    </source>
</evidence>
<sequence length="286" mass="31997">MNCIWPEPVVRVQSLSESGIRKIPDRYVKPPSHRPSLNHNAVVSNIPVIDLAEAFSHDAAVRSETMRRLSSACKDWGFFQVVNHGVDVELMRNIREIWREFFDLPLDSKQQYANDPVSYEGYGSRLGVEKGATLDWSDYFFLHYLPAKLRNPGKWPQFPETCRDLVGEYGKEVSKLGGKLMKIFSSNLGLQEDGLQDAFGGEEFGGCLRVNFYPKCPQPDLTLGLSSHSDPGGMTILLPDENVAGLQVRKAGNWVTVKPVPSAFIINIGDQIQVIIHPLPFSPTLK</sequence>
<dbReference type="InterPro" id="IPR026992">
    <property type="entry name" value="DIOX_N"/>
</dbReference>
<dbReference type="Proteomes" id="UP001154282">
    <property type="component" value="Unassembled WGS sequence"/>
</dbReference>
<proteinExistence type="inferred from homology"/>
<dbReference type="InterPro" id="IPR005123">
    <property type="entry name" value="Oxoglu/Fe-dep_dioxygenase_dom"/>
</dbReference>
<accession>A0AAV0KUP1</accession>
<dbReference type="InterPro" id="IPR044861">
    <property type="entry name" value="IPNS-like_FE2OG_OXY"/>
</dbReference>
<evidence type="ECO:0000259" key="6">
    <source>
        <dbReference type="PROSITE" id="PS51471"/>
    </source>
</evidence>
<evidence type="ECO:0000256" key="3">
    <source>
        <dbReference type="ARBA" id="ARBA00022896"/>
    </source>
</evidence>
<keyword evidence="8" id="KW-1185">Reference proteome</keyword>
<dbReference type="PANTHER" id="PTHR47991">
    <property type="entry name" value="OXOGLUTARATE/IRON-DEPENDENT DIOXYGENASE"/>
    <property type="match status" value="1"/>
</dbReference>
<dbReference type="GO" id="GO:0046872">
    <property type="term" value="F:metal ion binding"/>
    <property type="evidence" value="ECO:0007669"/>
    <property type="project" value="UniProtKB-KW"/>
</dbReference>
<comment type="similarity">
    <text evidence="1 5">Belongs to the iron/ascorbate-dependent oxidoreductase family.</text>
</comment>
<keyword evidence="3" id="KW-0847">Vitamin C</keyword>
<feature type="domain" description="Fe2OG dioxygenase" evidence="6">
    <location>
        <begin position="203"/>
        <end position="286"/>
    </location>
</feature>
<dbReference type="Pfam" id="PF03171">
    <property type="entry name" value="2OG-FeII_Oxy"/>
    <property type="match status" value="1"/>
</dbReference>
<evidence type="ECO:0000256" key="4">
    <source>
        <dbReference type="ARBA" id="ARBA00023004"/>
    </source>
</evidence>
<keyword evidence="4 5" id="KW-0408">Iron</keyword>
<dbReference type="GO" id="GO:0016491">
    <property type="term" value="F:oxidoreductase activity"/>
    <property type="evidence" value="ECO:0007669"/>
    <property type="project" value="UniProtKB-KW"/>
</dbReference>
<keyword evidence="5" id="KW-0560">Oxidoreductase</keyword>
<dbReference type="SUPFAM" id="SSF51197">
    <property type="entry name" value="Clavaminate synthase-like"/>
    <property type="match status" value="1"/>
</dbReference>
<evidence type="ECO:0000256" key="2">
    <source>
        <dbReference type="ARBA" id="ARBA00022723"/>
    </source>
</evidence>
<organism evidence="7 8">
    <name type="scientific">Linum tenue</name>
    <dbReference type="NCBI Taxonomy" id="586396"/>
    <lineage>
        <taxon>Eukaryota</taxon>
        <taxon>Viridiplantae</taxon>
        <taxon>Streptophyta</taxon>
        <taxon>Embryophyta</taxon>
        <taxon>Tracheophyta</taxon>
        <taxon>Spermatophyta</taxon>
        <taxon>Magnoliopsida</taxon>
        <taxon>eudicotyledons</taxon>
        <taxon>Gunneridae</taxon>
        <taxon>Pentapetalae</taxon>
        <taxon>rosids</taxon>
        <taxon>fabids</taxon>
        <taxon>Malpighiales</taxon>
        <taxon>Linaceae</taxon>
        <taxon>Linum</taxon>
    </lineage>
</organism>
<evidence type="ECO:0000256" key="1">
    <source>
        <dbReference type="ARBA" id="ARBA00008056"/>
    </source>
</evidence>
<comment type="caution">
    <text evidence="7">The sequence shown here is derived from an EMBL/GenBank/DDBJ whole genome shotgun (WGS) entry which is preliminary data.</text>
</comment>
<dbReference type="FunFam" id="2.60.120.330:FF:000079">
    <property type="entry name" value="Protein SRG1"/>
    <property type="match status" value="1"/>
</dbReference>
<protein>
    <recommendedName>
        <fullName evidence="6">Fe2OG dioxygenase domain-containing protein</fullName>
    </recommendedName>
</protein>
<dbReference type="PROSITE" id="PS51471">
    <property type="entry name" value="FE2OG_OXY"/>
    <property type="match status" value="1"/>
</dbReference>
<evidence type="ECO:0000313" key="8">
    <source>
        <dbReference type="Proteomes" id="UP001154282"/>
    </source>
</evidence>
<dbReference type="AlphaFoldDB" id="A0AAV0KUP1"/>
<reference evidence="7" key="1">
    <citation type="submission" date="2022-08" db="EMBL/GenBank/DDBJ databases">
        <authorList>
            <person name="Gutierrez-Valencia J."/>
        </authorList>
    </citation>
    <scope>NUCLEOTIDE SEQUENCE</scope>
</reference>
<evidence type="ECO:0000256" key="5">
    <source>
        <dbReference type="RuleBase" id="RU003682"/>
    </source>
</evidence>
<dbReference type="Gene3D" id="2.60.120.330">
    <property type="entry name" value="B-lactam Antibiotic, Isopenicillin N Synthase, Chain"/>
    <property type="match status" value="1"/>
</dbReference>
<dbReference type="GO" id="GO:0031418">
    <property type="term" value="F:L-ascorbic acid binding"/>
    <property type="evidence" value="ECO:0007669"/>
    <property type="project" value="UniProtKB-KW"/>
</dbReference>